<gene>
    <name evidence="5" type="ORF">ACFQO6_00505</name>
</gene>
<feature type="domain" description="Luciferase-like" evidence="4">
    <location>
        <begin position="1"/>
        <end position="294"/>
    </location>
</feature>
<dbReference type="InterPro" id="IPR011251">
    <property type="entry name" value="Luciferase-like_dom"/>
</dbReference>
<evidence type="ECO:0000313" key="6">
    <source>
        <dbReference type="Proteomes" id="UP001596524"/>
    </source>
</evidence>
<dbReference type="NCBIfam" id="TIGR04036">
    <property type="entry name" value="LLM_CE1758_fam"/>
    <property type="match status" value="1"/>
</dbReference>
<keyword evidence="1 5" id="KW-0560">Oxidoreductase</keyword>
<dbReference type="SUPFAM" id="SSF51679">
    <property type="entry name" value="Bacterial luciferase-like"/>
    <property type="match status" value="1"/>
</dbReference>
<feature type="region of interest" description="Disordered" evidence="3">
    <location>
        <begin position="338"/>
        <end position="362"/>
    </location>
</feature>
<evidence type="ECO:0000259" key="4">
    <source>
        <dbReference type="Pfam" id="PF00296"/>
    </source>
</evidence>
<comment type="caution">
    <text evidence="5">The sequence shown here is derived from an EMBL/GenBank/DDBJ whole genome shotgun (WGS) entry which is preliminary data.</text>
</comment>
<dbReference type="InterPro" id="IPR023934">
    <property type="entry name" value="LLM_FMN-dep_put"/>
</dbReference>
<evidence type="ECO:0000256" key="1">
    <source>
        <dbReference type="ARBA" id="ARBA00023002"/>
    </source>
</evidence>
<name>A0ABW2N1D4_9ACTN</name>
<evidence type="ECO:0000256" key="3">
    <source>
        <dbReference type="SAM" id="MobiDB-lite"/>
    </source>
</evidence>
<dbReference type="Proteomes" id="UP001596524">
    <property type="component" value="Unassembled WGS sequence"/>
</dbReference>
<accession>A0ABW2N1D4</accession>
<dbReference type="PANTHER" id="PTHR30137">
    <property type="entry name" value="LUCIFERASE-LIKE MONOOXYGENASE"/>
    <property type="match status" value="1"/>
</dbReference>
<dbReference type="PANTHER" id="PTHR30137:SF8">
    <property type="entry name" value="BLR5498 PROTEIN"/>
    <property type="match status" value="1"/>
</dbReference>
<proteinExistence type="predicted"/>
<dbReference type="EC" id="1.-.-.-" evidence="5"/>
<dbReference type="Gene3D" id="3.20.20.30">
    <property type="entry name" value="Luciferase-like domain"/>
    <property type="match status" value="1"/>
</dbReference>
<dbReference type="RefSeq" id="WP_255890890.1">
    <property type="nucleotide sequence ID" value="NZ_JBHTCH010000001.1"/>
</dbReference>
<dbReference type="GO" id="GO:0016491">
    <property type="term" value="F:oxidoreductase activity"/>
    <property type="evidence" value="ECO:0007669"/>
    <property type="project" value="UniProtKB-KW"/>
</dbReference>
<dbReference type="InterPro" id="IPR036661">
    <property type="entry name" value="Luciferase-like_sf"/>
</dbReference>
<protein>
    <submittedName>
        <fullName evidence="5">LLM class flavin-dependent oxidoreductase</fullName>
        <ecNumber evidence="5">1.-.-.-</ecNumber>
    </submittedName>
</protein>
<evidence type="ECO:0000256" key="2">
    <source>
        <dbReference type="ARBA" id="ARBA00023033"/>
    </source>
</evidence>
<dbReference type="EMBL" id="JBHTCH010000001">
    <property type="protein sequence ID" value="MFC7358731.1"/>
    <property type="molecule type" value="Genomic_DNA"/>
</dbReference>
<keyword evidence="6" id="KW-1185">Reference proteome</keyword>
<keyword evidence="2" id="KW-0503">Monooxygenase</keyword>
<dbReference type="Pfam" id="PF00296">
    <property type="entry name" value="Bac_luciferase"/>
    <property type="match status" value="1"/>
</dbReference>
<sequence>MQFGIFSVGDVTPDPTTGLTLSEGERIALMTRVALKAEEVGLDVFATGEHHNPPFVVSAPTTHLAYIAAKTERLLLSTSTTLITTTDPVRIAEDYAFLQHLSGGRVDLMMGRGNTGPVYPWFGKDIRDGIKLAVENYHLLRKLWREPQVNWQGQFRTPLQGFTSTPAPLDGTPPFVWHGSIRSTEIAEQAAYYGDGFFHNHIFWNKEHTEAMVKLYRRRFEHYGHGAADQAYVGLGGQVFMASTEAEAKRVYRPYFDNAPVYGHGPSLEDYTKMTPLTVGTPEQVIERTLGFADYVGDYQRQLFLADHAGLPESLVMEQLEMLGTEVVPVLRKEFERRRPAHVPSDPPTHASLVAAGPDSPHHLVEPARALAEAAASSVEEGA</sequence>
<organism evidence="5 6">
    <name type="scientific">Nocardioides astragali</name>
    <dbReference type="NCBI Taxonomy" id="1776736"/>
    <lineage>
        <taxon>Bacteria</taxon>
        <taxon>Bacillati</taxon>
        <taxon>Actinomycetota</taxon>
        <taxon>Actinomycetes</taxon>
        <taxon>Propionibacteriales</taxon>
        <taxon>Nocardioidaceae</taxon>
        <taxon>Nocardioides</taxon>
    </lineage>
</organism>
<evidence type="ECO:0000313" key="5">
    <source>
        <dbReference type="EMBL" id="MFC7358731.1"/>
    </source>
</evidence>
<dbReference type="InterPro" id="IPR050766">
    <property type="entry name" value="Bact_Lucif_Oxidored"/>
</dbReference>
<reference evidence="6" key="1">
    <citation type="journal article" date="2019" name="Int. J. Syst. Evol. Microbiol.">
        <title>The Global Catalogue of Microorganisms (GCM) 10K type strain sequencing project: providing services to taxonomists for standard genome sequencing and annotation.</title>
        <authorList>
            <consortium name="The Broad Institute Genomics Platform"/>
            <consortium name="The Broad Institute Genome Sequencing Center for Infectious Disease"/>
            <person name="Wu L."/>
            <person name="Ma J."/>
        </authorList>
    </citation>
    <scope>NUCLEOTIDE SEQUENCE [LARGE SCALE GENOMIC DNA]</scope>
    <source>
        <strain evidence="6">FCH27</strain>
    </source>
</reference>